<dbReference type="Proteomes" id="UP000184233">
    <property type="component" value="Unassembled WGS sequence"/>
</dbReference>
<evidence type="ECO:0000313" key="1">
    <source>
        <dbReference type="EMBL" id="OJX61136.1"/>
    </source>
</evidence>
<evidence type="ECO:0008006" key="3">
    <source>
        <dbReference type="Google" id="ProtNLM"/>
    </source>
</evidence>
<sequence length="87" mass="10139">MIRASFHIIHQPAACSMESRSYTIRLRTVLSTDWHDRFTPMKIRHREPGITELYGILPDQSALHGMLRQIQRFGLDILSMESESLSR</sequence>
<dbReference type="EMBL" id="MKVH01000002">
    <property type="protein sequence ID" value="OJX61136.1"/>
    <property type="molecule type" value="Genomic_DNA"/>
</dbReference>
<protein>
    <recommendedName>
        <fullName evidence="3">ACT domain-containing protein</fullName>
    </recommendedName>
</protein>
<name>A0A1M3L6E7_9BACT</name>
<dbReference type="AlphaFoldDB" id="A0A1M3L6E7"/>
<comment type="caution">
    <text evidence="1">The sequence shown here is derived from an EMBL/GenBank/DDBJ whole genome shotgun (WGS) entry which is preliminary data.</text>
</comment>
<proteinExistence type="predicted"/>
<dbReference type="STRING" id="1895771.BGO89_00640"/>
<reference evidence="1 2" key="1">
    <citation type="submission" date="2016-09" db="EMBL/GenBank/DDBJ databases">
        <title>Genome-resolved meta-omics ties microbial dynamics to process performance in biotechnology for thiocyanate degradation.</title>
        <authorList>
            <person name="Kantor R.S."/>
            <person name="Huddy R.J."/>
            <person name="Iyer R."/>
            <person name="Thomas B.C."/>
            <person name="Brown C.T."/>
            <person name="Anantharaman K."/>
            <person name="Tringe S."/>
            <person name="Hettich R.L."/>
            <person name="Harrison S.T."/>
            <person name="Banfield J.F."/>
        </authorList>
    </citation>
    <scope>NUCLEOTIDE SEQUENCE [LARGE SCALE GENOMIC DNA]</scope>
    <source>
        <strain evidence="1">59-99</strain>
    </source>
</reference>
<gene>
    <name evidence="1" type="ORF">BGO89_00640</name>
</gene>
<evidence type="ECO:0000313" key="2">
    <source>
        <dbReference type="Proteomes" id="UP000184233"/>
    </source>
</evidence>
<organism evidence="1 2">
    <name type="scientific">Candidatus Kapaibacterium thiocyanatum</name>
    <dbReference type="NCBI Taxonomy" id="1895771"/>
    <lineage>
        <taxon>Bacteria</taxon>
        <taxon>Pseudomonadati</taxon>
        <taxon>Candidatus Kapaibacteriota</taxon>
        <taxon>Candidatus Kapaibacteriia</taxon>
        <taxon>Candidatus Kapaibacteriales</taxon>
        <taxon>Candidatus Kapaibacteriaceae</taxon>
        <taxon>Candidatus Kapaibacterium</taxon>
    </lineage>
</organism>
<accession>A0A1M3L6E7</accession>